<dbReference type="AlphaFoldDB" id="A0A382F2X4"/>
<evidence type="ECO:0000313" key="1">
    <source>
        <dbReference type="EMBL" id="SVB56553.1"/>
    </source>
</evidence>
<accession>A0A382F2X4</accession>
<dbReference type="EMBL" id="UINC01047364">
    <property type="protein sequence ID" value="SVB56553.1"/>
    <property type="molecule type" value="Genomic_DNA"/>
</dbReference>
<reference evidence="1" key="1">
    <citation type="submission" date="2018-05" db="EMBL/GenBank/DDBJ databases">
        <authorList>
            <person name="Lanie J.A."/>
            <person name="Ng W.-L."/>
            <person name="Kazmierczak K.M."/>
            <person name="Andrzejewski T.M."/>
            <person name="Davidsen T.M."/>
            <person name="Wayne K.J."/>
            <person name="Tettelin H."/>
            <person name="Glass J.I."/>
            <person name="Rusch D."/>
            <person name="Podicherti R."/>
            <person name="Tsui H.-C.T."/>
            <person name="Winkler M.E."/>
        </authorList>
    </citation>
    <scope>NUCLEOTIDE SEQUENCE</scope>
</reference>
<protein>
    <submittedName>
        <fullName evidence="1">Uncharacterized protein</fullName>
    </submittedName>
</protein>
<feature type="non-terminal residue" evidence="1">
    <location>
        <position position="91"/>
    </location>
</feature>
<organism evidence="1">
    <name type="scientific">marine metagenome</name>
    <dbReference type="NCBI Taxonomy" id="408172"/>
    <lineage>
        <taxon>unclassified sequences</taxon>
        <taxon>metagenomes</taxon>
        <taxon>ecological metagenomes</taxon>
    </lineage>
</organism>
<proteinExistence type="predicted"/>
<gene>
    <name evidence="1" type="ORF">METZ01_LOCUS209407</name>
</gene>
<name>A0A382F2X4_9ZZZZ</name>
<sequence>MTPFMTGIKNTVDTALQMAVILRAMSVFFNQEGSDRDKAATPEYLKLIKLFGHDVVLIPCPWWTKVASIKWKQLGVEVMSDPNHLRRLESG</sequence>